<evidence type="ECO:0008006" key="2">
    <source>
        <dbReference type="Google" id="ProtNLM"/>
    </source>
</evidence>
<sequence length="149" mass="15656">MTQHPTGWPLTAGLALLAVLALSTYGSAADSGSTGKSPGAETIVKKSGIKGGLVVVIGCDDPALLANLRGAGPYLIHGLDDDPGKVAAAREYLRQENLYGPVTVSRLREEQLPYVDSLVNMIVVTDDTEVLAEEMTRVLSPRGEGRIQA</sequence>
<proteinExistence type="predicted"/>
<organism evidence="1">
    <name type="scientific">marine sediment metagenome</name>
    <dbReference type="NCBI Taxonomy" id="412755"/>
    <lineage>
        <taxon>unclassified sequences</taxon>
        <taxon>metagenomes</taxon>
        <taxon>ecological metagenomes</taxon>
    </lineage>
</organism>
<dbReference type="InterPro" id="IPR029063">
    <property type="entry name" value="SAM-dependent_MTases_sf"/>
</dbReference>
<dbReference type="EMBL" id="BARS01002705">
    <property type="protein sequence ID" value="GAF71573.1"/>
    <property type="molecule type" value="Genomic_DNA"/>
</dbReference>
<comment type="caution">
    <text evidence="1">The sequence shown here is derived from an EMBL/GenBank/DDBJ whole genome shotgun (WGS) entry which is preliminary data.</text>
</comment>
<evidence type="ECO:0000313" key="1">
    <source>
        <dbReference type="EMBL" id="GAF71573.1"/>
    </source>
</evidence>
<dbReference type="Gene3D" id="3.40.50.150">
    <property type="entry name" value="Vaccinia Virus protein VP39"/>
    <property type="match status" value="1"/>
</dbReference>
<feature type="non-terminal residue" evidence="1">
    <location>
        <position position="149"/>
    </location>
</feature>
<protein>
    <recommendedName>
        <fullName evidence="2">Methyltransferase type 11 domain-containing protein</fullName>
    </recommendedName>
</protein>
<gene>
    <name evidence="1" type="ORF">S01H1_05189</name>
</gene>
<dbReference type="SUPFAM" id="SSF53335">
    <property type="entry name" value="S-adenosyl-L-methionine-dependent methyltransferases"/>
    <property type="match status" value="1"/>
</dbReference>
<reference evidence="1" key="1">
    <citation type="journal article" date="2014" name="Front. Microbiol.">
        <title>High frequency of phylogenetically diverse reductive dehalogenase-homologous genes in deep subseafloor sedimentary metagenomes.</title>
        <authorList>
            <person name="Kawai M."/>
            <person name="Futagami T."/>
            <person name="Toyoda A."/>
            <person name="Takaki Y."/>
            <person name="Nishi S."/>
            <person name="Hori S."/>
            <person name="Arai W."/>
            <person name="Tsubouchi T."/>
            <person name="Morono Y."/>
            <person name="Uchiyama I."/>
            <person name="Ito T."/>
            <person name="Fujiyama A."/>
            <person name="Inagaki F."/>
            <person name="Takami H."/>
        </authorList>
    </citation>
    <scope>NUCLEOTIDE SEQUENCE</scope>
    <source>
        <strain evidence="1">Expedition CK06-06</strain>
    </source>
</reference>
<name>X0RS45_9ZZZZ</name>
<accession>X0RS45</accession>
<dbReference type="AlphaFoldDB" id="X0RS45"/>